<comment type="caution">
    <text evidence="4">The sequence shown here is derived from an EMBL/GenBank/DDBJ whole genome shotgun (WGS) entry which is preliminary data.</text>
</comment>
<dbReference type="GO" id="GO:0003824">
    <property type="term" value="F:catalytic activity"/>
    <property type="evidence" value="ECO:0007669"/>
    <property type="project" value="InterPro"/>
</dbReference>
<dbReference type="InterPro" id="IPR007111">
    <property type="entry name" value="NACHT_NTPase"/>
</dbReference>
<dbReference type="Gene3D" id="3.40.50.300">
    <property type="entry name" value="P-loop containing nucleotide triphosphate hydrolases"/>
    <property type="match status" value="1"/>
</dbReference>
<feature type="repeat" description="ANK" evidence="2">
    <location>
        <begin position="905"/>
        <end position="937"/>
    </location>
</feature>
<keyword evidence="1" id="KW-0677">Repeat</keyword>
<dbReference type="RefSeq" id="XP_043145101.1">
    <property type="nucleotide sequence ID" value="XM_043289166.1"/>
</dbReference>
<dbReference type="Pfam" id="PF22939">
    <property type="entry name" value="WHD_GPIID"/>
    <property type="match status" value="1"/>
</dbReference>
<proteinExistence type="predicted"/>
<organism evidence="4 5">
    <name type="scientific">Aspergillus udagawae</name>
    <dbReference type="NCBI Taxonomy" id="91492"/>
    <lineage>
        <taxon>Eukaryota</taxon>
        <taxon>Fungi</taxon>
        <taxon>Dikarya</taxon>
        <taxon>Ascomycota</taxon>
        <taxon>Pezizomycotina</taxon>
        <taxon>Eurotiomycetes</taxon>
        <taxon>Eurotiomycetidae</taxon>
        <taxon>Eurotiales</taxon>
        <taxon>Aspergillaceae</taxon>
        <taxon>Aspergillus</taxon>
        <taxon>Aspergillus subgen. Fumigati</taxon>
    </lineage>
</organism>
<keyword evidence="2" id="KW-0040">ANK repeat</keyword>
<gene>
    <name evidence="4" type="ORF">Aud_004226</name>
</gene>
<dbReference type="EMBL" id="BBXM02000003">
    <property type="protein sequence ID" value="GIC87835.1"/>
    <property type="molecule type" value="Genomic_DNA"/>
</dbReference>
<reference evidence="4" key="2">
    <citation type="submission" date="2021-01" db="EMBL/GenBank/DDBJ databases">
        <title>Pan-genome distribution and transcriptional activeness of fungal secondary metabolism genes in Aspergillus section Fumigati.</title>
        <authorList>
            <person name="Takahashi H."/>
            <person name="Umemura M."/>
            <person name="Ninomiya A."/>
            <person name="Kusuya Y."/>
            <person name="Urayama S."/>
            <person name="Shimizu M."/>
            <person name="Watanabe A."/>
            <person name="Kamei K."/>
            <person name="Yaguchi T."/>
            <person name="Hagiwara D."/>
        </authorList>
    </citation>
    <scope>NUCLEOTIDE SEQUENCE</scope>
    <source>
        <strain evidence="4">IFM 46973</strain>
    </source>
</reference>
<dbReference type="InterPro" id="IPR002110">
    <property type="entry name" value="Ankyrin_rpt"/>
</dbReference>
<sequence length="1045" mass="117464">MAIPGREEFQIGWICALPIEAAAAKEMLDEDFGILEEQDAADTNSYRLGRIGKHYVVIACLPGGQYGACAATMVANNMVRTFSKSLRIGLMVGVGGGIPSTDHDIRLGDIVISCPTGSYGGVVQYDMGKVTANGVFCRTGSLNSPPRSLLTAVNNMRAAELTDDPRYPEYLQRAIRRTRRTQINFGRPSPQSDRLFKTKHEHPATEKNCDMCQREWEETRSERDSEDPLPHYGIIASGNSVIKHGCKREQLRLESGALCFEMEAAGLMLDFPCIVIRGICDYSDSHKNKQWQGYAALAAAAYAKELLEYVPRAQVSQENLAVDICSSIENLTQEVKGTNQRLDIAYYQQEQHYREQTARALTEQQQKCHQVFKTSYYEQHKDINPGRSPGTCQWAFQNPHYLRWWNSCCNDVLWISADPGCGKSVLAKSLIDHDFKASIPTVSICYFFFKDNDEQNNLATALCAILHQIFSQQPNLLRHALPSWEKNGNKLQRDVSELWRIFIAATSDSTSANTICVLDALDECHPNDQKQLLQRLEGFYHQTDLSTHETWLKFLITSRPYDEIKDSFKAITDFFPHIHLKGEEENDQIHEEINLVIKIRVKELAETALLSSDVQQQLERQLLQMEHRTYLWLHLAIDDIRTTFQNSFWPADEPILLIPASVDAAYERILGRVPSNQVHTVRKILQIIVGARRPLTTHEMAMALGIALSPRSQTAAEAGINSAILAERIRQLCGLFVFINNSKIYLIHQTARKFLINGVFRNPKSIYAFEQTDAEKLMSQVCIRYLLMDDVGQSERQTDTDNQSLLEYSSLHWPDHVRNISLAQQQEIDDLLHHIYDTAKRHFAVWFPIFWGTMTNTGPLSFSAYILSKVPHMNPIHLAAFNGHTHMVRKLLAGNEKNINKGDGTGSNALMWASMNGYKEVVELLLEHGADVNAQGGKYGNALQAASFQGHEMIVQMLLEHRADVNAQGGRHGNALQAASFKGHEKLIQMLLEHGADINAKSGWLGNALQAASVQGHEKIVQMLLEQKADINAQGGWSGNALKAA</sequence>
<dbReference type="InterPro" id="IPR055497">
    <property type="entry name" value="DUF7069"/>
</dbReference>
<protein>
    <recommendedName>
        <fullName evidence="3">NACHT domain-containing protein</fullName>
    </recommendedName>
</protein>
<dbReference type="Gene3D" id="3.40.50.1580">
    <property type="entry name" value="Nucleoside phosphorylase domain"/>
    <property type="match status" value="1"/>
</dbReference>
<dbReference type="Pfam" id="PF12796">
    <property type="entry name" value="Ank_2"/>
    <property type="match status" value="2"/>
</dbReference>
<evidence type="ECO:0000313" key="4">
    <source>
        <dbReference type="EMBL" id="GIC87835.1"/>
    </source>
</evidence>
<dbReference type="InterPro" id="IPR036770">
    <property type="entry name" value="Ankyrin_rpt-contain_sf"/>
</dbReference>
<dbReference type="PANTHER" id="PTHR46082">
    <property type="entry name" value="ATP/GTP-BINDING PROTEIN-RELATED"/>
    <property type="match status" value="1"/>
</dbReference>
<dbReference type="PANTHER" id="PTHR46082:SF11">
    <property type="entry name" value="AAA+ ATPASE DOMAIN-CONTAINING PROTEIN-RELATED"/>
    <property type="match status" value="1"/>
</dbReference>
<dbReference type="InterPro" id="IPR054471">
    <property type="entry name" value="GPIID_WHD"/>
</dbReference>
<dbReference type="PROSITE" id="PS50088">
    <property type="entry name" value="ANK_REPEAT"/>
    <property type="match status" value="4"/>
</dbReference>
<dbReference type="PRINTS" id="PR01415">
    <property type="entry name" value="ANKYRIN"/>
</dbReference>
<dbReference type="InterPro" id="IPR035994">
    <property type="entry name" value="Nucleoside_phosphorylase_sf"/>
</dbReference>
<feature type="repeat" description="ANK" evidence="2">
    <location>
        <begin position="971"/>
        <end position="1003"/>
    </location>
</feature>
<dbReference type="InterPro" id="IPR056884">
    <property type="entry name" value="NPHP3-like_N"/>
</dbReference>
<dbReference type="GeneID" id="66991702"/>
<accession>A0A8E0UZM8</accession>
<dbReference type="Pfam" id="PF24883">
    <property type="entry name" value="NPHP3_N"/>
    <property type="match status" value="1"/>
</dbReference>
<dbReference type="SMART" id="SM00248">
    <property type="entry name" value="ANK"/>
    <property type="match status" value="5"/>
</dbReference>
<evidence type="ECO:0000313" key="5">
    <source>
        <dbReference type="Proteomes" id="UP000036893"/>
    </source>
</evidence>
<dbReference type="InterPro" id="IPR027417">
    <property type="entry name" value="P-loop_NTPase"/>
</dbReference>
<dbReference type="PROSITE" id="PS50837">
    <property type="entry name" value="NACHT"/>
    <property type="match status" value="1"/>
</dbReference>
<reference evidence="4" key="1">
    <citation type="journal article" date="2015" name="Genome Announc.">
        <title>Draft Genome Sequence of the Pathogenic Filamentous Fungus Aspergillus udagawae Strain IFM 46973T.</title>
        <authorList>
            <person name="Kusuya Y."/>
            <person name="Takahashi-Nakaguchi A."/>
            <person name="Takahashi H."/>
            <person name="Yaguchi T."/>
        </authorList>
    </citation>
    <scope>NUCLEOTIDE SEQUENCE</scope>
    <source>
        <strain evidence="4">IFM 46973</strain>
    </source>
</reference>
<dbReference type="Proteomes" id="UP000036893">
    <property type="component" value="Unassembled WGS sequence"/>
</dbReference>
<dbReference type="GO" id="GO:0009116">
    <property type="term" value="P:nucleoside metabolic process"/>
    <property type="evidence" value="ECO:0007669"/>
    <property type="project" value="InterPro"/>
</dbReference>
<dbReference type="InterPro" id="IPR053137">
    <property type="entry name" value="NLR-like"/>
</dbReference>
<dbReference type="PROSITE" id="PS50297">
    <property type="entry name" value="ANK_REP_REGION"/>
    <property type="match status" value="2"/>
</dbReference>
<feature type="repeat" description="ANK" evidence="2">
    <location>
        <begin position="938"/>
        <end position="970"/>
    </location>
</feature>
<evidence type="ECO:0000259" key="3">
    <source>
        <dbReference type="PROSITE" id="PS50837"/>
    </source>
</evidence>
<dbReference type="SUPFAM" id="SSF52540">
    <property type="entry name" value="P-loop containing nucleoside triphosphate hydrolases"/>
    <property type="match status" value="1"/>
</dbReference>
<name>A0A8E0UZM8_9EURO</name>
<dbReference type="SUPFAM" id="SSF53167">
    <property type="entry name" value="Purine and uridine phosphorylases"/>
    <property type="match status" value="1"/>
</dbReference>
<dbReference type="Pfam" id="PF23239">
    <property type="entry name" value="DUF7069"/>
    <property type="match status" value="1"/>
</dbReference>
<dbReference type="SUPFAM" id="SSF48403">
    <property type="entry name" value="Ankyrin repeat"/>
    <property type="match status" value="1"/>
</dbReference>
<feature type="domain" description="NACHT" evidence="3">
    <location>
        <begin position="411"/>
        <end position="560"/>
    </location>
</feature>
<dbReference type="AlphaFoldDB" id="A0A8E0UZM8"/>
<feature type="repeat" description="ANK" evidence="2">
    <location>
        <begin position="1007"/>
        <end position="1036"/>
    </location>
</feature>
<evidence type="ECO:0000256" key="1">
    <source>
        <dbReference type="ARBA" id="ARBA00022737"/>
    </source>
</evidence>
<evidence type="ECO:0000256" key="2">
    <source>
        <dbReference type="PROSITE-ProRule" id="PRU00023"/>
    </source>
</evidence>
<dbReference type="Gene3D" id="1.25.40.20">
    <property type="entry name" value="Ankyrin repeat-containing domain"/>
    <property type="match status" value="1"/>
</dbReference>